<sequence length="186" mass="20781">MITEKSKAIIKEEMLALPKEVREAVELSNWEKISEEIGKKYLLDEDEIETLQLETASFLLGLVDEDAYPRDIEDEVGTSREEAEKISGEIFEKIFEPIDSAITENIKRSGKDKSPKPDQTIDFILSGGDYSNFLEERETQTPSGSPLVGGEESSRPTKRGVGEGQNQTNAPVKPRTITDIKSKFTV</sequence>
<feature type="compositionally biased region" description="Basic and acidic residues" evidence="1">
    <location>
        <begin position="106"/>
        <end position="116"/>
    </location>
</feature>
<feature type="region of interest" description="Disordered" evidence="1">
    <location>
        <begin position="106"/>
        <end position="125"/>
    </location>
</feature>
<reference evidence="2 3" key="1">
    <citation type="journal article" date="2015" name="Nature">
        <title>rRNA introns, odd ribosomes, and small enigmatic genomes across a large radiation of phyla.</title>
        <authorList>
            <person name="Brown C.T."/>
            <person name="Hug L.A."/>
            <person name="Thomas B.C."/>
            <person name="Sharon I."/>
            <person name="Castelle C.J."/>
            <person name="Singh A."/>
            <person name="Wilkins M.J."/>
            <person name="Williams K.H."/>
            <person name="Banfield J.F."/>
        </authorList>
    </citation>
    <scope>NUCLEOTIDE SEQUENCE [LARGE SCALE GENOMIC DNA]</scope>
</reference>
<protein>
    <submittedName>
        <fullName evidence="2">Uncharacterized protein</fullName>
    </submittedName>
</protein>
<dbReference type="Proteomes" id="UP000033907">
    <property type="component" value="Unassembled WGS sequence"/>
</dbReference>
<dbReference type="EMBL" id="LCGH01000005">
    <property type="protein sequence ID" value="KKT11489.1"/>
    <property type="molecule type" value="Genomic_DNA"/>
</dbReference>
<name>A0A0G1HKT1_9BACT</name>
<feature type="compositionally biased region" description="Basic and acidic residues" evidence="1">
    <location>
        <begin position="176"/>
        <end position="186"/>
    </location>
</feature>
<organism evidence="2 3">
    <name type="scientific">Candidatus Nomurabacteria bacterium GW2011_GWF2_43_24</name>
    <dbReference type="NCBI Taxonomy" id="1618778"/>
    <lineage>
        <taxon>Bacteria</taxon>
        <taxon>Candidatus Nomuraibacteriota</taxon>
    </lineage>
</organism>
<proteinExistence type="predicted"/>
<comment type="caution">
    <text evidence="2">The sequence shown here is derived from an EMBL/GenBank/DDBJ whole genome shotgun (WGS) entry which is preliminary data.</text>
</comment>
<feature type="region of interest" description="Disordered" evidence="1">
    <location>
        <begin position="132"/>
        <end position="186"/>
    </location>
</feature>
<dbReference type="AlphaFoldDB" id="A0A0G1HKT1"/>
<evidence type="ECO:0000256" key="1">
    <source>
        <dbReference type="SAM" id="MobiDB-lite"/>
    </source>
</evidence>
<evidence type="ECO:0000313" key="2">
    <source>
        <dbReference type="EMBL" id="KKT11489.1"/>
    </source>
</evidence>
<evidence type="ECO:0000313" key="3">
    <source>
        <dbReference type="Proteomes" id="UP000033907"/>
    </source>
</evidence>
<gene>
    <name evidence="2" type="ORF">UV91_C0005G0037</name>
</gene>
<accession>A0A0G1HKT1</accession>